<name>A0A835EAD6_9POAL</name>
<keyword evidence="6" id="KW-0547">Nucleotide-binding</keyword>
<keyword evidence="2" id="KW-0433">Leucine-rich repeat</keyword>
<keyword evidence="8 12" id="KW-1133">Transmembrane helix</keyword>
<dbReference type="PANTHER" id="PTHR48056:SF89">
    <property type="entry name" value="OS06G0585982 PROTEIN"/>
    <property type="match status" value="1"/>
</dbReference>
<keyword evidence="5" id="KW-0677">Repeat</keyword>
<keyword evidence="10" id="KW-0675">Receptor</keyword>
<dbReference type="AlphaFoldDB" id="A0A835EAD6"/>
<feature type="domain" description="Leucine-rich repeat-containing N-terminal plant-type" evidence="13">
    <location>
        <begin position="17"/>
        <end position="56"/>
    </location>
</feature>
<dbReference type="Proteomes" id="UP000636709">
    <property type="component" value="Unassembled WGS sequence"/>
</dbReference>
<keyword evidence="16" id="KW-1185">Reference proteome</keyword>
<comment type="subcellular location">
    <subcellularLocation>
        <location evidence="1">Membrane</location>
        <topology evidence="1">Single-pass type I membrane protein</topology>
    </subcellularLocation>
</comment>
<evidence type="ECO:0000256" key="8">
    <source>
        <dbReference type="ARBA" id="ARBA00022989"/>
    </source>
</evidence>
<evidence type="ECO:0000313" key="16">
    <source>
        <dbReference type="Proteomes" id="UP000636709"/>
    </source>
</evidence>
<evidence type="ECO:0000256" key="10">
    <source>
        <dbReference type="ARBA" id="ARBA00023170"/>
    </source>
</evidence>
<dbReference type="Pfam" id="PF00560">
    <property type="entry name" value="LRR_1"/>
    <property type="match status" value="3"/>
</dbReference>
<keyword evidence="9 12" id="KW-0472">Membrane</keyword>
<feature type="transmembrane region" description="Helical" evidence="12">
    <location>
        <begin position="727"/>
        <end position="750"/>
    </location>
</feature>
<dbReference type="SMART" id="SM00365">
    <property type="entry name" value="LRR_SD22"/>
    <property type="match status" value="7"/>
</dbReference>
<dbReference type="InterPro" id="IPR050647">
    <property type="entry name" value="Plant_LRR-RLKs"/>
</dbReference>
<dbReference type="FunFam" id="3.80.10.10:FF:000095">
    <property type="entry name" value="LRR receptor-like serine/threonine-protein kinase GSO1"/>
    <property type="match status" value="1"/>
</dbReference>
<evidence type="ECO:0000256" key="1">
    <source>
        <dbReference type="ARBA" id="ARBA00004479"/>
    </source>
</evidence>
<dbReference type="InterPro" id="IPR001611">
    <property type="entry name" value="Leu-rich_rpt"/>
</dbReference>
<organism evidence="15 16">
    <name type="scientific">Digitaria exilis</name>
    <dbReference type="NCBI Taxonomy" id="1010633"/>
    <lineage>
        <taxon>Eukaryota</taxon>
        <taxon>Viridiplantae</taxon>
        <taxon>Streptophyta</taxon>
        <taxon>Embryophyta</taxon>
        <taxon>Tracheophyta</taxon>
        <taxon>Spermatophyta</taxon>
        <taxon>Magnoliopsida</taxon>
        <taxon>Liliopsida</taxon>
        <taxon>Poales</taxon>
        <taxon>Poaceae</taxon>
        <taxon>PACMAD clade</taxon>
        <taxon>Panicoideae</taxon>
        <taxon>Panicodae</taxon>
        <taxon>Paniceae</taxon>
        <taxon>Anthephorinae</taxon>
        <taxon>Digitaria</taxon>
    </lineage>
</organism>
<keyword evidence="11" id="KW-0325">Glycoprotein</keyword>
<evidence type="ECO:0000256" key="3">
    <source>
        <dbReference type="ARBA" id="ARBA00022692"/>
    </source>
</evidence>
<dbReference type="Gene3D" id="3.80.10.10">
    <property type="entry name" value="Ribonuclease Inhibitor"/>
    <property type="match status" value="3"/>
</dbReference>
<dbReference type="GO" id="GO:0033612">
    <property type="term" value="F:receptor serine/threonine kinase binding"/>
    <property type="evidence" value="ECO:0007669"/>
    <property type="project" value="TreeGrafter"/>
</dbReference>
<evidence type="ECO:0000313" key="15">
    <source>
        <dbReference type="EMBL" id="KAF8673239.1"/>
    </source>
</evidence>
<evidence type="ECO:0008006" key="17">
    <source>
        <dbReference type="Google" id="ProtNLM"/>
    </source>
</evidence>
<feature type="domain" description="Disease resistance R13L4/SHOC-2-like LRR" evidence="14">
    <location>
        <begin position="76"/>
        <end position="168"/>
    </location>
</feature>
<dbReference type="Pfam" id="PF13855">
    <property type="entry name" value="LRR_8"/>
    <property type="match status" value="2"/>
</dbReference>
<evidence type="ECO:0000256" key="9">
    <source>
        <dbReference type="ARBA" id="ARBA00023136"/>
    </source>
</evidence>
<evidence type="ECO:0000256" key="6">
    <source>
        <dbReference type="ARBA" id="ARBA00022741"/>
    </source>
</evidence>
<evidence type="ECO:0000256" key="2">
    <source>
        <dbReference type="ARBA" id="ARBA00022614"/>
    </source>
</evidence>
<dbReference type="EMBL" id="JACEFO010002208">
    <property type="protein sequence ID" value="KAF8673239.1"/>
    <property type="molecule type" value="Genomic_DNA"/>
</dbReference>
<keyword evidence="4" id="KW-0732">Signal</keyword>
<dbReference type="Gene3D" id="1.10.510.10">
    <property type="entry name" value="Transferase(Phosphotransferase) domain 1"/>
    <property type="match status" value="1"/>
</dbReference>
<dbReference type="PRINTS" id="PR00019">
    <property type="entry name" value="LEURICHRPT"/>
</dbReference>
<reference evidence="15" key="1">
    <citation type="submission" date="2020-07" db="EMBL/GenBank/DDBJ databases">
        <title>Genome sequence and genetic diversity analysis of an under-domesticated orphan crop, white fonio (Digitaria exilis).</title>
        <authorList>
            <person name="Bennetzen J.L."/>
            <person name="Chen S."/>
            <person name="Ma X."/>
            <person name="Wang X."/>
            <person name="Yssel A.E.J."/>
            <person name="Chaluvadi S.R."/>
            <person name="Johnson M."/>
            <person name="Gangashetty P."/>
            <person name="Hamidou F."/>
            <person name="Sanogo M.D."/>
            <person name="Zwaenepoel A."/>
            <person name="Wallace J."/>
            <person name="Van De Peer Y."/>
            <person name="Van Deynze A."/>
        </authorList>
    </citation>
    <scope>NUCLEOTIDE SEQUENCE</scope>
    <source>
        <tissue evidence="15">Leaves</tissue>
    </source>
</reference>
<evidence type="ECO:0000256" key="5">
    <source>
        <dbReference type="ARBA" id="ARBA00022737"/>
    </source>
</evidence>
<dbReference type="Pfam" id="PF08263">
    <property type="entry name" value="LRRNT_2"/>
    <property type="match status" value="1"/>
</dbReference>
<protein>
    <recommendedName>
        <fullName evidence="17">Leucine-rich repeat-containing N-terminal plant-type domain-containing protein</fullName>
    </recommendedName>
</protein>
<keyword evidence="3 12" id="KW-0812">Transmembrane</keyword>
<dbReference type="OrthoDB" id="676979at2759"/>
<dbReference type="InterPro" id="IPR003591">
    <property type="entry name" value="Leu-rich_rpt_typical-subtyp"/>
</dbReference>
<dbReference type="FunFam" id="3.80.10.10:FF:000317">
    <property type="entry name" value="Inactive leucine-rich repeat receptor-like protein kinase"/>
    <property type="match status" value="1"/>
</dbReference>
<dbReference type="SUPFAM" id="SSF52058">
    <property type="entry name" value="L domain-like"/>
    <property type="match status" value="2"/>
</dbReference>
<comment type="caution">
    <text evidence="15">The sequence shown here is derived from an EMBL/GenBank/DDBJ whole genome shotgun (WGS) entry which is preliminary data.</text>
</comment>
<evidence type="ECO:0000259" key="13">
    <source>
        <dbReference type="Pfam" id="PF08263"/>
    </source>
</evidence>
<evidence type="ECO:0000259" key="14">
    <source>
        <dbReference type="Pfam" id="PF23598"/>
    </source>
</evidence>
<dbReference type="InterPro" id="IPR011009">
    <property type="entry name" value="Kinase-like_dom_sf"/>
</dbReference>
<dbReference type="InterPro" id="IPR055414">
    <property type="entry name" value="LRR_R13L4/SHOC2-like"/>
</dbReference>
<dbReference type="InterPro" id="IPR032675">
    <property type="entry name" value="LRR_dom_sf"/>
</dbReference>
<accession>A0A835EAD6</accession>
<keyword evidence="7" id="KW-0067">ATP-binding</keyword>
<dbReference type="FunFam" id="3.80.10.10:FF:000101">
    <property type="entry name" value="LRR receptor-like serine/threonine-protein kinase ERECTA"/>
    <property type="match status" value="1"/>
</dbReference>
<dbReference type="GO" id="GO:0016020">
    <property type="term" value="C:membrane"/>
    <property type="evidence" value="ECO:0007669"/>
    <property type="project" value="UniProtKB-SubCell"/>
</dbReference>
<dbReference type="Pfam" id="PF23598">
    <property type="entry name" value="LRR_14"/>
    <property type="match status" value="1"/>
</dbReference>
<evidence type="ECO:0000256" key="12">
    <source>
        <dbReference type="SAM" id="Phobius"/>
    </source>
</evidence>
<dbReference type="SUPFAM" id="SSF56112">
    <property type="entry name" value="Protein kinase-like (PK-like)"/>
    <property type="match status" value="1"/>
</dbReference>
<dbReference type="SMART" id="SM00369">
    <property type="entry name" value="LRR_TYP"/>
    <property type="match status" value="11"/>
</dbReference>
<evidence type="ECO:0000256" key="7">
    <source>
        <dbReference type="ARBA" id="ARBA00022840"/>
    </source>
</evidence>
<evidence type="ECO:0000256" key="11">
    <source>
        <dbReference type="ARBA" id="ARBA00023180"/>
    </source>
</evidence>
<dbReference type="InterPro" id="IPR013210">
    <property type="entry name" value="LRR_N_plant-typ"/>
</dbReference>
<gene>
    <name evidence="15" type="ORF">HU200_048791</name>
</gene>
<dbReference type="SUPFAM" id="SSF52047">
    <property type="entry name" value="RNI-like"/>
    <property type="match status" value="1"/>
</dbReference>
<dbReference type="PANTHER" id="PTHR48056">
    <property type="entry name" value="LRR RECEPTOR-LIKE SERINE/THREONINE-PROTEIN KINASE-RELATED"/>
    <property type="match status" value="1"/>
</dbReference>
<dbReference type="GO" id="GO:0005524">
    <property type="term" value="F:ATP binding"/>
    <property type="evidence" value="ECO:0007669"/>
    <property type="project" value="UniProtKB-KW"/>
</dbReference>
<evidence type="ECO:0000256" key="4">
    <source>
        <dbReference type="ARBA" id="ARBA00022729"/>
    </source>
</evidence>
<sequence length="947" mass="103833">MAMAASPSATTPLRTSNNTDLAALLAFKSHLKDPFGFLANWTDHTSFCDWTGVSCSRQRWPQRVTMIELPGLTLQGELTPYLGNLSFLRVLDLMSTGLTGSVPNDLGRLRRLLYLNLWNNSLSGTIPASIGNLTRLQSLILGLNQFQGSIPKELVTLHNLRNLSLEANYLSGQMPNFSSSSTPSLVFLSANNNSLSGCIPQSIGSLSMLRLLFLSYNQLTGPAPSTIFNMSKLEIMYLRENNLCGPVPGNESFKLPMLRDIHLSMNNFTGQIPLGLAACKHLQILSLYSNQFMDVVPTWLAQLSKLTNVGLGDNSLVGTIPSELGNLTKLNGLDIGRCNLTGQIPLELGKLKELTYLHLIYNQLTGPIPPFIGNLSKLTFIDLSRNQLTGPVPSTLGNLRSLEFLSIVYNQLNGDLGFLVSLGNCQQLQKFFIGYNPFTSGCLNPDHVRNLSTNLEMFDASGNQIIGNLPATLSNLSALRVISFANNQLSNAIPESLTALKNLGGLDLSMNNISGLMMKNIGMLRSLDTLYLYNNKISGSIPDGIANLTMLRYLDLSYNKLTSNCTELFHLDNIVGLDVSNNFLGGALPSDVSNMHSIYEMDLSNNQLIGRLPYSLGNLQMLTYLNLSKNSLEGSILDSFRNLRTLEALDLSRNNLSGTIPNYLVNFTYLSNLNLSFNNLEGQVPNGGVFSNLTFESLMGNLGLCGGPPHLGLSPCPDKTHPTSCQYFLKFVLPSVTIAFGAIAVCLYILRIKKPDVKASIEMHDMIRHRSVSYNEIVRATDNFSEGYLLGAGSSGKVFKGQLYDEYASMGKVSRKSDVFSFGIMLLEVFTGKRPTDPMFIEGLSLRQWVSLAFPARLIDVIDATLLQDEEICHICFDHQNGTSLGSSSPTSTSNNVLASVFELGLMCSSESDGHRMAMDGVVTKLEDIEKDYHSTLVQAMQRPPHY</sequence>
<proteinExistence type="predicted"/>